<dbReference type="EMBL" id="CABFOC020000007">
    <property type="protein sequence ID" value="CAH0044916.1"/>
    <property type="molecule type" value="Genomic_DNA"/>
</dbReference>
<evidence type="ECO:0000313" key="1">
    <source>
        <dbReference type="EMBL" id="CAH0044916.1"/>
    </source>
</evidence>
<proteinExistence type="predicted"/>
<gene>
    <name evidence="1" type="ORF">CSOL1703_00010656</name>
</gene>
<accession>A0A9N9W3V2</accession>
<organism evidence="1 2">
    <name type="scientific">Clonostachys solani</name>
    <dbReference type="NCBI Taxonomy" id="160281"/>
    <lineage>
        <taxon>Eukaryota</taxon>
        <taxon>Fungi</taxon>
        <taxon>Dikarya</taxon>
        <taxon>Ascomycota</taxon>
        <taxon>Pezizomycotina</taxon>
        <taxon>Sordariomycetes</taxon>
        <taxon>Hypocreomycetidae</taxon>
        <taxon>Hypocreales</taxon>
        <taxon>Bionectriaceae</taxon>
        <taxon>Clonostachys</taxon>
    </lineage>
</organism>
<dbReference type="AlphaFoldDB" id="A0A9N9W3V2"/>
<comment type="caution">
    <text evidence="1">The sequence shown here is derived from an EMBL/GenBank/DDBJ whole genome shotgun (WGS) entry which is preliminary data.</text>
</comment>
<sequence>MANYNAAFEHLIAEYRKNRPLLTINNISFKATRAEFETAAREKCRNPDALIFFWPPTEYSNLRHKGCVHLGLETRDHATKQQEPQPLDGKIPIQTILAAASTPALAPAPAFTVTSAPVLPTFAPVEAAVPPTSQYTNASTQTDQSQQRCCEHRCSNETTAPSEPNTVSWDMGFGSYFGIKAEDWEDLDEFMDD</sequence>
<reference evidence="1 2" key="2">
    <citation type="submission" date="2021-10" db="EMBL/GenBank/DDBJ databases">
        <authorList>
            <person name="Piombo E."/>
        </authorList>
    </citation>
    <scope>NUCLEOTIDE SEQUENCE [LARGE SCALE GENOMIC DNA]</scope>
</reference>
<reference evidence="2" key="1">
    <citation type="submission" date="2019-06" db="EMBL/GenBank/DDBJ databases">
        <authorList>
            <person name="Broberg M."/>
        </authorList>
    </citation>
    <scope>NUCLEOTIDE SEQUENCE [LARGE SCALE GENOMIC DNA]</scope>
</reference>
<dbReference type="Proteomes" id="UP000775872">
    <property type="component" value="Unassembled WGS sequence"/>
</dbReference>
<keyword evidence="2" id="KW-1185">Reference proteome</keyword>
<dbReference type="OrthoDB" id="5239162at2759"/>
<protein>
    <submittedName>
        <fullName evidence="1">Uncharacterized protein</fullName>
    </submittedName>
</protein>
<evidence type="ECO:0000313" key="2">
    <source>
        <dbReference type="Proteomes" id="UP000775872"/>
    </source>
</evidence>
<name>A0A9N9W3V2_9HYPO</name>